<reference evidence="1 2" key="1">
    <citation type="journal article" date="2011" name="J. Bacteriol.">
        <title>Draft Genome Sequence of Gordonia neofelifaecis NRRL B-59395, a Cholesterol-Degrading Actinomycete.</title>
        <authorList>
            <person name="Ge F."/>
            <person name="Li W."/>
            <person name="Chen G."/>
            <person name="Liu Y."/>
            <person name="Zhang G."/>
            <person name="Yong B."/>
            <person name="Wang Q."/>
            <person name="Wang N."/>
            <person name="Huang Z."/>
            <person name="Li W."/>
            <person name="Wang J."/>
            <person name="Wu C."/>
            <person name="Xie Q."/>
            <person name="Liu G."/>
        </authorList>
    </citation>
    <scope>NUCLEOTIDE SEQUENCE [LARGE SCALE GENOMIC DNA]</scope>
    <source>
        <strain evidence="1 2">NRRL B-59395</strain>
    </source>
</reference>
<keyword evidence="2" id="KW-1185">Reference proteome</keyword>
<dbReference type="AlphaFoldDB" id="F1YKS7"/>
<dbReference type="STRING" id="644548.SCNU_12562"/>
<dbReference type="RefSeq" id="WP_009679727.1">
    <property type="nucleotide sequence ID" value="NZ_AEUD01000010.1"/>
</dbReference>
<comment type="caution">
    <text evidence="1">The sequence shown here is derived from an EMBL/GenBank/DDBJ whole genome shotgun (WGS) entry which is preliminary data.</text>
</comment>
<dbReference type="EMBL" id="AEUD01000010">
    <property type="protein sequence ID" value="EGD54721.1"/>
    <property type="molecule type" value="Genomic_DNA"/>
</dbReference>
<name>F1YKS7_9ACTN</name>
<sequence length="251" mass="26840">MTLTDADVAQILDRAVATIDPMLDVLADSDPLSLKARTFAPASPRNCLDRTGLVAAGVLNVLDWPGTAGWDELPMRDRADWWVSRIGLITTGGVAFPSVFGAWTKKLPMSDYLGFGSQALVLRAVAREYGVTSREAGVAMLASILFDRDLDDLPASSGDSVEPLTSSGDGSFVVRLWSLGRTLLNLSRALGRRPGSPRLLGLLGWIPFVGGAASYLGEVIALRHAARLCREWIVAHPETVTPVASLDDQNA</sequence>
<evidence type="ECO:0000313" key="2">
    <source>
        <dbReference type="Proteomes" id="UP000035065"/>
    </source>
</evidence>
<dbReference type="Proteomes" id="UP000035065">
    <property type="component" value="Unassembled WGS sequence"/>
</dbReference>
<organism evidence="1 2">
    <name type="scientific">Gordonia neofelifaecis NRRL B-59395</name>
    <dbReference type="NCBI Taxonomy" id="644548"/>
    <lineage>
        <taxon>Bacteria</taxon>
        <taxon>Bacillati</taxon>
        <taxon>Actinomycetota</taxon>
        <taxon>Actinomycetes</taxon>
        <taxon>Mycobacteriales</taxon>
        <taxon>Gordoniaceae</taxon>
        <taxon>Gordonia</taxon>
    </lineage>
</organism>
<proteinExistence type="predicted"/>
<accession>F1YKS7</accession>
<dbReference type="eggNOG" id="ENOG5032V0H">
    <property type="taxonomic scope" value="Bacteria"/>
</dbReference>
<protein>
    <submittedName>
        <fullName evidence="1">Uncharacterized protein</fullName>
    </submittedName>
</protein>
<dbReference type="OrthoDB" id="3825591at2"/>
<evidence type="ECO:0000313" key="1">
    <source>
        <dbReference type="EMBL" id="EGD54721.1"/>
    </source>
</evidence>
<gene>
    <name evidence="1" type="ORF">SCNU_12562</name>
</gene>